<dbReference type="EMBL" id="JACWZY010000005">
    <property type="protein sequence ID" value="MBD2700708.1"/>
    <property type="molecule type" value="Genomic_DNA"/>
</dbReference>
<dbReference type="RefSeq" id="WP_190886563.1">
    <property type="nucleotide sequence ID" value="NZ_JACWZY010000005.1"/>
</dbReference>
<keyword evidence="1" id="KW-0489">Methyltransferase</keyword>
<keyword evidence="2" id="KW-1185">Reference proteome</keyword>
<dbReference type="Proteomes" id="UP000598820">
    <property type="component" value="Unassembled WGS sequence"/>
</dbReference>
<evidence type="ECO:0000313" key="2">
    <source>
        <dbReference type="Proteomes" id="UP000598820"/>
    </source>
</evidence>
<evidence type="ECO:0000313" key="1">
    <source>
        <dbReference type="EMBL" id="MBD2700708.1"/>
    </source>
</evidence>
<dbReference type="Pfam" id="PF13578">
    <property type="entry name" value="Methyltransf_24"/>
    <property type="match status" value="1"/>
</dbReference>
<sequence>MLLQRINRFRYVYNLLYHQTGLGFPPGHYYSPIVNKSELLNRDELFENFPRQIPNIDLREAQQMKLLEQFSKLYPTIPFSKAYNPDHRYHYDALGNQYCYSDAIMLHCIMRTFNPQQIIEVGSGFSSAVMLDTNQLFFNNTIQFTFIEPYPERLYGLLRDEDHKRTVTYEKGLQEIDLKEFDKLAENDILFIDSTHVSKTGSDVNQVIFNILPRLQKGVLIHFHDIFYPFEYPKDWVINSTGFGWNEAYILRAFLMNNSDYEIVLFNTFMENFHLRWFEEYMPLCLENKGGSIWLRKK</sequence>
<proteinExistence type="predicted"/>
<name>A0A927AQK4_9BACT</name>
<organism evidence="1 2">
    <name type="scientific">Spirosoma profusum</name>
    <dbReference type="NCBI Taxonomy" id="2771354"/>
    <lineage>
        <taxon>Bacteria</taxon>
        <taxon>Pseudomonadati</taxon>
        <taxon>Bacteroidota</taxon>
        <taxon>Cytophagia</taxon>
        <taxon>Cytophagales</taxon>
        <taxon>Cytophagaceae</taxon>
        <taxon>Spirosoma</taxon>
    </lineage>
</organism>
<comment type="caution">
    <text evidence="1">The sequence shown here is derived from an EMBL/GenBank/DDBJ whole genome shotgun (WGS) entry which is preliminary data.</text>
</comment>
<dbReference type="GO" id="GO:0008168">
    <property type="term" value="F:methyltransferase activity"/>
    <property type="evidence" value="ECO:0007669"/>
    <property type="project" value="UniProtKB-KW"/>
</dbReference>
<protein>
    <submittedName>
        <fullName evidence="1">Class I SAM-dependent methyltransferase</fullName>
    </submittedName>
</protein>
<accession>A0A927AQK4</accession>
<reference evidence="1" key="1">
    <citation type="submission" date="2020-09" db="EMBL/GenBank/DDBJ databases">
        <authorList>
            <person name="Kim M.K."/>
        </authorList>
    </citation>
    <scope>NUCLEOTIDE SEQUENCE</scope>
    <source>
        <strain evidence="1">BT702</strain>
    </source>
</reference>
<dbReference type="Gene3D" id="3.40.50.150">
    <property type="entry name" value="Vaccinia Virus protein VP39"/>
    <property type="match status" value="1"/>
</dbReference>
<dbReference type="InterPro" id="IPR029063">
    <property type="entry name" value="SAM-dependent_MTases_sf"/>
</dbReference>
<dbReference type="AlphaFoldDB" id="A0A927AQK4"/>
<gene>
    <name evidence="1" type="ORF">IC229_08675</name>
</gene>
<dbReference type="GO" id="GO:0032259">
    <property type="term" value="P:methylation"/>
    <property type="evidence" value="ECO:0007669"/>
    <property type="project" value="UniProtKB-KW"/>
</dbReference>
<keyword evidence="1" id="KW-0808">Transferase</keyword>
<dbReference type="SUPFAM" id="SSF53335">
    <property type="entry name" value="S-adenosyl-L-methionine-dependent methyltransferases"/>
    <property type="match status" value="1"/>
</dbReference>